<comment type="caution">
    <text evidence="2">The sequence shown here is derived from an EMBL/GenBank/DDBJ whole genome shotgun (WGS) entry which is preliminary data.</text>
</comment>
<feature type="compositionally biased region" description="Basic and acidic residues" evidence="1">
    <location>
        <begin position="84"/>
        <end position="95"/>
    </location>
</feature>
<sequence>MDKLPQPSSIQLQDALYHILFCQRSSCPHKSREPPAPDKCGGSGGGNSRSLLQCGPVEEEKDSVRVNVGEWRKVSRINVEIRHGTEEINDNEFRSQEGGNTEAGREFQSAPEKGMND</sequence>
<proteinExistence type="predicted"/>
<dbReference type="Proteomes" id="UP000324222">
    <property type="component" value="Unassembled WGS sequence"/>
</dbReference>
<feature type="region of interest" description="Disordered" evidence="1">
    <location>
        <begin position="84"/>
        <end position="117"/>
    </location>
</feature>
<evidence type="ECO:0000256" key="1">
    <source>
        <dbReference type="SAM" id="MobiDB-lite"/>
    </source>
</evidence>
<dbReference type="EMBL" id="VSRR010002316">
    <property type="protein sequence ID" value="MPC30772.1"/>
    <property type="molecule type" value="Genomic_DNA"/>
</dbReference>
<keyword evidence="3" id="KW-1185">Reference proteome</keyword>
<organism evidence="2 3">
    <name type="scientific">Portunus trituberculatus</name>
    <name type="common">Swimming crab</name>
    <name type="synonym">Neptunus trituberculatus</name>
    <dbReference type="NCBI Taxonomy" id="210409"/>
    <lineage>
        <taxon>Eukaryota</taxon>
        <taxon>Metazoa</taxon>
        <taxon>Ecdysozoa</taxon>
        <taxon>Arthropoda</taxon>
        <taxon>Crustacea</taxon>
        <taxon>Multicrustacea</taxon>
        <taxon>Malacostraca</taxon>
        <taxon>Eumalacostraca</taxon>
        <taxon>Eucarida</taxon>
        <taxon>Decapoda</taxon>
        <taxon>Pleocyemata</taxon>
        <taxon>Brachyura</taxon>
        <taxon>Eubrachyura</taxon>
        <taxon>Portunoidea</taxon>
        <taxon>Portunidae</taxon>
        <taxon>Portuninae</taxon>
        <taxon>Portunus</taxon>
    </lineage>
</organism>
<name>A0A5B7E9L7_PORTR</name>
<gene>
    <name evidence="2" type="ORF">E2C01_024041</name>
</gene>
<reference evidence="2 3" key="1">
    <citation type="submission" date="2019-05" db="EMBL/GenBank/DDBJ databases">
        <title>Another draft genome of Portunus trituberculatus and its Hox gene families provides insights of decapod evolution.</title>
        <authorList>
            <person name="Jeong J.-H."/>
            <person name="Song I."/>
            <person name="Kim S."/>
            <person name="Choi T."/>
            <person name="Kim D."/>
            <person name="Ryu S."/>
            <person name="Kim W."/>
        </authorList>
    </citation>
    <scope>NUCLEOTIDE SEQUENCE [LARGE SCALE GENOMIC DNA]</scope>
    <source>
        <tissue evidence="2">Muscle</tissue>
    </source>
</reference>
<accession>A0A5B7E9L7</accession>
<evidence type="ECO:0000313" key="3">
    <source>
        <dbReference type="Proteomes" id="UP000324222"/>
    </source>
</evidence>
<protein>
    <submittedName>
        <fullName evidence="2">Uncharacterized protein</fullName>
    </submittedName>
</protein>
<dbReference type="AlphaFoldDB" id="A0A5B7E9L7"/>
<feature type="region of interest" description="Disordered" evidence="1">
    <location>
        <begin position="27"/>
        <end position="55"/>
    </location>
</feature>
<evidence type="ECO:0000313" key="2">
    <source>
        <dbReference type="EMBL" id="MPC30772.1"/>
    </source>
</evidence>